<dbReference type="NCBIfam" id="TIGR02480">
    <property type="entry name" value="fliN"/>
    <property type="match status" value="1"/>
</dbReference>
<dbReference type="RefSeq" id="WP_155303352.1">
    <property type="nucleotide sequence ID" value="NZ_AP021875.1"/>
</dbReference>
<dbReference type="Pfam" id="PF01052">
    <property type="entry name" value="FliMN_C"/>
    <property type="match status" value="1"/>
</dbReference>
<comment type="subcellular location">
    <subcellularLocation>
        <location evidence="1">Cell membrane</location>
        <topology evidence="1">Peripheral membrane protein</topology>
    </subcellularLocation>
</comment>
<gene>
    <name evidence="10" type="ORF">DSCW_17290</name>
</gene>
<dbReference type="InterPro" id="IPR012826">
    <property type="entry name" value="FliN"/>
</dbReference>
<organism evidence="10 11">
    <name type="scientific">Desulfosarcina widdelii</name>
    <dbReference type="NCBI Taxonomy" id="947919"/>
    <lineage>
        <taxon>Bacteria</taxon>
        <taxon>Pseudomonadati</taxon>
        <taxon>Thermodesulfobacteriota</taxon>
        <taxon>Desulfobacteria</taxon>
        <taxon>Desulfobacterales</taxon>
        <taxon>Desulfosarcinaceae</taxon>
        <taxon>Desulfosarcina</taxon>
    </lineage>
</organism>
<proteinExistence type="inferred from homology"/>
<dbReference type="Gene3D" id="3.40.1550.10">
    <property type="entry name" value="CheC-like"/>
    <property type="match status" value="2"/>
</dbReference>
<evidence type="ECO:0000256" key="3">
    <source>
        <dbReference type="ARBA" id="ARBA00022475"/>
    </source>
</evidence>
<evidence type="ECO:0000256" key="1">
    <source>
        <dbReference type="ARBA" id="ARBA00004202"/>
    </source>
</evidence>
<sequence>MENITDDAIRKSIESTIIETFDAMMSMPLKAVAEDESPKFDAGKTMVGAIHFGGEVVGVMSFTLTEDFARTVTAAMLGMEAEEIEGTEEINDVIGELSNIVAGNLKSEFLDQGLTCVISTPSITSGSDFKIDPINIAPPISFVFQHAEEIVHVELCVKEEVGAKEDIKSDLSSEAIMERISGVDIKAAIVNSVIDVFYTMLDMEVEAIQEVPSSFTEENRTVGSVTFAGEVDGMFNIQVNDNFGKAMTAAMLGMEPEEIDSEEEVYDVIREVSNIIGGNLKSKFVDVGLSCVLSTPAITNGRDFKVSPTNIIKPARFLFSHKDSVIIVEAGVKQDKTAATLPEQAPEEHVPAEEGKEAAAETVAAASAPQTAPSNQVDETVPFNNLDLVMDIPLQVTVELGRSRKRINDVLRMGPGSVVELEQMEGEPVDILINETLIAKGFVVVEKEKYGIRISEIVSRKERMKSIR</sequence>
<dbReference type="Pfam" id="PF13690">
    <property type="entry name" value="CheX"/>
    <property type="match status" value="2"/>
</dbReference>
<evidence type="ECO:0000256" key="6">
    <source>
        <dbReference type="ARBA" id="ARBA00023136"/>
    </source>
</evidence>
<comment type="similarity">
    <text evidence="2">Belongs to the FliN/MopA/SpaO family.</text>
</comment>
<comment type="function">
    <text evidence="7">FliM is one of three proteins (FliG, FliN, FliM) that forms the rotor-mounted switch complex (C ring), located at the base of the basal body. This complex interacts with the CheY and CheZ chemotaxis proteins, in addition to contacting components of the motor that determine the direction of flagellar rotation.</text>
</comment>
<name>A0A5K7YX14_9BACT</name>
<accession>A0A5K7YX14</accession>
<keyword evidence="5" id="KW-0283">Flagellar rotation</keyword>
<dbReference type="AlphaFoldDB" id="A0A5K7YX14"/>
<keyword evidence="3" id="KW-1003">Cell membrane</keyword>
<dbReference type="InterPro" id="IPR001172">
    <property type="entry name" value="FliN_T3SS_HrcQb"/>
</dbReference>
<dbReference type="InterPro" id="IPR038756">
    <property type="entry name" value="CheX-like"/>
</dbReference>
<protein>
    <submittedName>
        <fullName evidence="10">Uncharacterized protein</fullName>
    </submittedName>
</protein>
<evidence type="ECO:0000313" key="10">
    <source>
        <dbReference type="EMBL" id="BBO74312.1"/>
    </source>
</evidence>
<dbReference type="InterPro" id="IPR028976">
    <property type="entry name" value="CheC-like_sf"/>
</dbReference>
<evidence type="ECO:0000313" key="11">
    <source>
        <dbReference type="Proteomes" id="UP000427769"/>
    </source>
</evidence>
<dbReference type="SUPFAM" id="SSF103039">
    <property type="entry name" value="CheC-like"/>
    <property type="match status" value="2"/>
</dbReference>
<keyword evidence="6" id="KW-0472">Membrane</keyword>
<feature type="domain" description="Chemotaxis phosphatase CheX-like" evidence="9">
    <location>
        <begin position="47"/>
        <end position="144"/>
    </location>
</feature>
<dbReference type="GO" id="GO:0009425">
    <property type="term" value="C:bacterial-type flagellum basal body"/>
    <property type="evidence" value="ECO:0007669"/>
    <property type="project" value="InterPro"/>
</dbReference>
<reference evidence="10 11" key="1">
    <citation type="submission" date="2019-11" db="EMBL/GenBank/DDBJ databases">
        <title>Comparative genomics of hydrocarbon-degrading Desulfosarcina strains.</title>
        <authorList>
            <person name="Watanabe M."/>
            <person name="Kojima H."/>
            <person name="Fukui M."/>
        </authorList>
    </citation>
    <scope>NUCLEOTIDE SEQUENCE [LARGE SCALE GENOMIC DNA]</scope>
    <source>
        <strain evidence="10 11">PP31</strain>
    </source>
</reference>
<dbReference type="InterPro" id="IPR036429">
    <property type="entry name" value="SpoA-like_sf"/>
</dbReference>
<keyword evidence="4" id="KW-0145">Chemotaxis</keyword>
<dbReference type="GO" id="GO:0006935">
    <property type="term" value="P:chemotaxis"/>
    <property type="evidence" value="ECO:0007669"/>
    <property type="project" value="UniProtKB-KW"/>
</dbReference>
<dbReference type="GO" id="GO:0071973">
    <property type="term" value="P:bacterial-type flagellum-dependent cell motility"/>
    <property type="evidence" value="ECO:0007669"/>
    <property type="project" value="InterPro"/>
</dbReference>
<dbReference type="OrthoDB" id="9790435at2"/>
<evidence type="ECO:0000256" key="7">
    <source>
        <dbReference type="ARBA" id="ARBA00025044"/>
    </source>
</evidence>
<dbReference type="SUPFAM" id="SSF101801">
    <property type="entry name" value="Surface presentation of antigens (SPOA)"/>
    <property type="match status" value="1"/>
</dbReference>
<dbReference type="CDD" id="cd17906">
    <property type="entry name" value="CheX"/>
    <property type="match status" value="1"/>
</dbReference>
<dbReference type="PRINTS" id="PR00956">
    <property type="entry name" value="FLGMOTORFLIN"/>
</dbReference>
<dbReference type="InterPro" id="IPR028051">
    <property type="entry name" value="CheX-like_dom"/>
</dbReference>
<dbReference type="Gene3D" id="2.30.330.10">
    <property type="entry name" value="SpoA-like"/>
    <property type="match status" value="1"/>
</dbReference>
<dbReference type="InterPro" id="IPR001543">
    <property type="entry name" value="FliN-like_C"/>
</dbReference>
<dbReference type="Proteomes" id="UP000427769">
    <property type="component" value="Chromosome"/>
</dbReference>
<evidence type="ECO:0000259" key="8">
    <source>
        <dbReference type="Pfam" id="PF01052"/>
    </source>
</evidence>
<evidence type="ECO:0000259" key="9">
    <source>
        <dbReference type="Pfam" id="PF13690"/>
    </source>
</evidence>
<dbReference type="PANTHER" id="PTHR39452">
    <property type="entry name" value="CHEY-P PHOSPHATASE CHEX"/>
    <property type="match status" value="1"/>
</dbReference>
<feature type="domain" description="Flagellar motor switch protein FliN-like C-terminal" evidence="8">
    <location>
        <begin position="388"/>
        <end position="458"/>
    </location>
</feature>
<dbReference type="GO" id="GO:0003774">
    <property type="term" value="F:cytoskeletal motor activity"/>
    <property type="evidence" value="ECO:0007669"/>
    <property type="project" value="InterPro"/>
</dbReference>
<feature type="domain" description="Chemotaxis phosphatase CheX-like" evidence="9">
    <location>
        <begin position="222"/>
        <end position="308"/>
    </location>
</feature>
<dbReference type="PANTHER" id="PTHR39452:SF1">
    <property type="entry name" value="CHEY-P PHOSPHATASE CHEX"/>
    <property type="match status" value="1"/>
</dbReference>
<evidence type="ECO:0000256" key="5">
    <source>
        <dbReference type="ARBA" id="ARBA00022779"/>
    </source>
</evidence>
<evidence type="ECO:0000256" key="2">
    <source>
        <dbReference type="ARBA" id="ARBA00009226"/>
    </source>
</evidence>
<dbReference type="GO" id="GO:0005886">
    <property type="term" value="C:plasma membrane"/>
    <property type="evidence" value="ECO:0007669"/>
    <property type="project" value="UniProtKB-SubCell"/>
</dbReference>
<dbReference type="EMBL" id="AP021875">
    <property type="protein sequence ID" value="BBO74312.1"/>
    <property type="molecule type" value="Genomic_DNA"/>
</dbReference>
<evidence type="ECO:0000256" key="4">
    <source>
        <dbReference type="ARBA" id="ARBA00022500"/>
    </source>
</evidence>
<dbReference type="KEGG" id="dwd:DSCW_17290"/>
<keyword evidence="11" id="KW-1185">Reference proteome</keyword>